<dbReference type="Pfam" id="PF04564">
    <property type="entry name" value="U-box"/>
    <property type="match status" value="1"/>
</dbReference>
<dbReference type="SMART" id="SM00504">
    <property type="entry name" value="Ubox"/>
    <property type="match status" value="1"/>
</dbReference>
<dbReference type="Proteomes" id="UP000663828">
    <property type="component" value="Unassembled WGS sequence"/>
</dbReference>
<evidence type="ECO:0000259" key="3">
    <source>
        <dbReference type="PROSITE" id="PS50011"/>
    </source>
</evidence>
<name>A0A815TIK6_ADIRI</name>
<feature type="domain" description="Protein kinase" evidence="3">
    <location>
        <begin position="95"/>
        <end position="363"/>
    </location>
</feature>
<dbReference type="InterPro" id="IPR050122">
    <property type="entry name" value="RTK"/>
</dbReference>
<dbReference type="GO" id="GO:0004842">
    <property type="term" value="F:ubiquitin-protein transferase activity"/>
    <property type="evidence" value="ECO:0007669"/>
    <property type="project" value="InterPro"/>
</dbReference>
<dbReference type="GO" id="GO:0004714">
    <property type="term" value="F:transmembrane receptor protein tyrosine kinase activity"/>
    <property type="evidence" value="ECO:0007669"/>
    <property type="project" value="TreeGrafter"/>
</dbReference>
<feature type="repeat" description="NHL" evidence="2">
    <location>
        <begin position="726"/>
        <end position="762"/>
    </location>
</feature>
<dbReference type="PROSITE" id="PS51698">
    <property type="entry name" value="U_BOX"/>
    <property type="match status" value="1"/>
</dbReference>
<feature type="repeat" description="NHL" evidence="2">
    <location>
        <begin position="625"/>
        <end position="662"/>
    </location>
</feature>
<dbReference type="InterPro" id="IPR001245">
    <property type="entry name" value="Ser-Thr/Tyr_kinase_cat_dom"/>
</dbReference>
<dbReference type="OrthoDB" id="4062651at2759"/>
<keyword evidence="7" id="KW-1185">Reference proteome</keyword>
<dbReference type="PRINTS" id="PR00109">
    <property type="entry name" value="TYRKINASE"/>
</dbReference>
<dbReference type="PANTHER" id="PTHR24416:SF611">
    <property type="entry name" value="TYROSINE-PROTEIN KINASE TRANSMEMBRANE RECEPTOR ROR"/>
    <property type="match status" value="1"/>
</dbReference>
<dbReference type="PANTHER" id="PTHR24416">
    <property type="entry name" value="TYROSINE-PROTEIN KINASE RECEPTOR"/>
    <property type="match status" value="1"/>
</dbReference>
<dbReference type="Gene3D" id="3.30.40.10">
    <property type="entry name" value="Zinc/RING finger domain, C3HC4 (zinc finger)"/>
    <property type="match status" value="1"/>
</dbReference>
<sequence length="768" mass="88222">MVSLNTSDDLLRCPISMELFRDPVLAPDGHTYERKAIEIWIQKNGTSPMTRQPLSIEQLYPNRTVKELVDIFETSLRQRNYKFTLDVDVKKKKRRPIFQTFGKTIYAAEWVVDKNKRPEIIILKIDSTRAKKEASFYVDLSRHPHIIRTFGFVYDRQNLEQQYNSILLVQEYAPEGSLYELLQERTIVPDEKILIEMFLQIIEAMICLSSNHVVHGDLACRNVLVFHFDENHPERTIVKITDFGLSRYSQLYSTTPGAAMTVLNIVPIRYAAPEILSSDSVENYTQKSDVYSMGVLMWEAYSGGLMPWTSIDSDNDVIRRVRNGETLSQPSNCSQPFWSIMTKTWSILPNDRPTFSELKHLLAAQYYHSVAVYIIDFSSKNGIERYDMKVECDVNQIVDTETQLLQEERKRKPTEERILLEQLKQKEPPSITQAILAVIACFAVLSIRSLIRTSELQRPEKPEQIKSEWNEIGVTVAGGNGGGNQSNQLYFPSKCLIDRDKSILITDLGNNRIVKWKYDANDGEIMVIRHETGDQIEQLSGPRDIIADKQNNSFIICEQYRKRVLRWQFYQNEVKQEVLIDNISCYGLAMDKDGFLYVSDDQKNEVRKWRKGDNEGIVVAGGNGKGDELNQFDSPTFIFVDENSSIYVSDWKNHRVMKWRKNAQQGIIAAGGNGEGNGLKQLSSPRGVVVDYLHQIYVSDMGNNRIMRWTEGNAEGSVFVGRYGPGKALHQLRQPTGLSMDNQGNLYVADWGNYRIQKFEISRQKIIH</sequence>
<dbReference type="GO" id="GO:0007169">
    <property type="term" value="P:cell surface receptor protein tyrosine kinase signaling pathway"/>
    <property type="evidence" value="ECO:0007669"/>
    <property type="project" value="TreeGrafter"/>
</dbReference>
<evidence type="ECO:0000256" key="2">
    <source>
        <dbReference type="PROSITE-ProRule" id="PRU00504"/>
    </source>
</evidence>
<evidence type="ECO:0000313" key="7">
    <source>
        <dbReference type="Proteomes" id="UP000663828"/>
    </source>
</evidence>
<accession>A0A815TIK6</accession>
<comment type="caution">
    <text evidence="6">The sequence shown here is derived from an EMBL/GenBank/DDBJ whole genome shotgun (WGS) entry which is preliminary data.</text>
</comment>
<dbReference type="Gene3D" id="1.10.510.10">
    <property type="entry name" value="Transferase(Phosphotransferase) domain 1"/>
    <property type="match status" value="1"/>
</dbReference>
<dbReference type="Pfam" id="PF01436">
    <property type="entry name" value="NHL"/>
    <property type="match status" value="1"/>
</dbReference>
<evidence type="ECO:0000256" key="1">
    <source>
        <dbReference type="ARBA" id="ARBA00022737"/>
    </source>
</evidence>
<dbReference type="GO" id="GO:0016567">
    <property type="term" value="P:protein ubiquitination"/>
    <property type="evidence" value="ECO:0007669"/>
    <property type="project" value="InterPro"/>
</dbReference>
<dbReference type="InterPro" id="IPR000719">
    <property type="entry name" value="Prot_kinase_dom"/>
</dbReference>
<dbReference type="Pfam" id="PF07714">
    <property type="entry name" value="PK_Tyr_Ser-Thr"/>
    <property type="match status" value="1"/>
</dbReference>
<dbReference type="SUPFAM" id="SSF56112">
    <property type="entry name" value="Protein kinase-like (PK-like)"/>
    <property type="match status" value="1"/>
</dbReference>
<dbReference type="GO" id="GO:0005886">
    <property type="term" value="C:plasma membrane"/>
    <property type="evidence" value="ECO:0007669"/>
    <property type="project" value="TreeGrafter"/>
</dbReference>
<proteinExistence type="predicted"/>
<dbReference type="InterPro" id="IPR011009">
    <property type="entry name" value="Kinase-like_dom_sf"/>
</dbReference>
<gene>
    <name evidence="5" type="ORF">EDS130_LOCUS42221</name>
    <name evidence="6" type="ORF">XAT740_LOCUS40108</name>
</gene>
<dbReference type="InterPro" id="IPR008266">
    <property type="entry name" value="Tyr_kinase_AS"/>
</dbReference>
<dbReference type="PROSITE" id="PS51125">
    <property type="entry name" value="NHL"/>
    <property type="match status" value="2"/>
</dbReference>
<dbReference type="CDD" id="cd16655">
    <property type="entry name" value="RING-Ubox_WDSUB1-like"/>
    <property type="match status" value="1"/>
</dbReference>
<dbReference type="PROSITE" id="PS50011">
    <property type="entry name" value="PROTEIN_KINASE_DOM"/>
    <property type="match status" value="1"/>
</dbReference>
<dbReference type="InterPro" id="IPR001258">
    <property type="entry name" value="NHL_repeat"/>
</dbReference>
<evidence type="ECO:0000313" key="5">
    <source>
        <dbReference type="EMBL" id="CAF1494387.1"/>
    </source>
</evidence>
<dbReference type="Gene3D" id="2.40.10.500">
    <property type="match status" value="1"/>
</dbReference>
<reference evidence="6" key="1">
    <citation type="submission" date="2021-02" db="EMBL/GenBank/DDBJ databases">
        <authorList>
            <person name="Nowell W R."/>
        </authorList>
    </citation>
    <scope>NUCLEOTIDE SEQUENCE</scope>
</reference>
<dbReference type="GO" id="GO:0005524">
    <property type="term" value="F:ATP binding"/>
    <property type="evidence" value="ECO:0007669"/>
    <property type="project" value="InterPro"/>
</dbReference>
<dbReference type="SUPFAM" id="SSF57850">
    <property type="entry name" value="RING/U-box"/>
    <property type="match status" value="1"/>
</dbReference>
<feature type="domain" description="U-box" evidence="4">
    <location>
        <begin position="6"/>
        <end position="79"/>
    </location>
</feature>
<dbReference type="PROSITE" id="PS00109">
    <property type="entry name" value="PROTEIN_KINASE_TYR"/>
    <property type="match status" value="1"/>
</dbReference>
<dbReference type="SUPFAM" id="SSF101898">
    <property type="entry name" value="NHL repeat"/>
    <property type="match status" value="1"/>
</dbReference>
<dbReference type="EMBL" id="CAJNOJ010000602">
    <property type="protein sequence ID" value="CAF1494387.1"/>
    <property type="molecule type" value="Genomic_DNA"/>
</dbReference>
<organism evidence="6 7">
    <name type="scientific">Adineta ricciae</name>
    <name type="common">Rotifer</name>
    <dbReference type="NCBI Taxonomy" id="249248"/>
    <lineage>
        <taxon>Eukaryota</taxon>
        <taxon>Metazoa</taxon>
        <taxon>Spiralia</taxon>
        <taxon>Gnathifera</taxon>
        <taxon>Rotifera</taxon>
        <taxon>Eurotatoria</taxon>
        <taxon>Bdelloidea</taxon>
        <taxon>Adinetida</taxon>
        <taxon>Adinetidae</taxon>
        <taxon>Adineta</taxon>
    </lineage>
</organism>
<dbReference type="EMBL" id="CAJNOR010004525">
    <property type="protein sequence ID" value="CAF1509078.1"/>
    <property type="molecule type" value="Genomic_DNA"/>
</dbReference>
<dbReference type="InterPro" id="IPR003613">
    <property type="entry name" value="Ubox_domain"/>
</dbReference>
<dbReference type="Proteomes" id="UP000663852">
    <property type="component" value="Unassembled WGS sequence"/>
</dbReference>
<dbReference type="CDD" id="cd05819">
    <property type="entry name" value="NHL"/>
    <property type="match status" value="1"/>
</dbReference>
<evidence type="ECO:0000313" key="6">
    <source>
        <dbReference type="EMBL" id="CAF1509078.1"/>
    </source>
</evidence>
<dbReference type="Gene3D" id="2.120.10.30">
    <property type="entry name" value="TolB, C-terminal domain"/>
    <property type="match status" value="2"/>
</dbReference>
<evidence type="ECO:0000259" key="4">
    <source>
        <dbReference type="PROSITE" id="PS51698"/>
    </source>
</evidence>
<protein>
    <submittedName>
        <fullName evidence="6">Uncharacterized protein</fullName>
    </submittedName>
</protein>
<keyword evidence="1" id="KW-0677">Repeat</keyword>
<dbReference type="InterPro" id="IPR011042">
    <property type="entry name" value="6-blade_b-propeller_TolB-like"/>
</dbReference>
<dbReference type="GO" id="GO:0043235">
    <property type="term" value="C:receptor complex"/>
    <property type="evidence" value="ECO:0007669"/>
    <property type="project" value="TreeGrafter"/>
</dbReference>
<dbReference type="InterPro" id="IPR013083">
    <property type="entry name" value="Znf_RING/FYVE/PHD"/>
</dbReference>
<dbReference type="AlphaFoldDB" id="A0A815TIK6"/>